<evidence type="ECO:0000313" key="1">
    <source>
        <dbReference type="EMBL" id="MBM4716197.1"/>
    </source>
</evidence>
<organism evidence="1 2">
    <name type="scientific">Rhodococcus hoagii</name>
    <name type="common">Corynebacterium equii</name>
    <dbReference type="NCBI Taxonomy" id="43767"/>
    <lineage>
        <taxon>Bacteria</taxon>
        <taxon>Bacillati</taxon>
        <taxon>Actinomycetota</taxon>
        <taxon>Actinomycetes</taxon>
        <taxon>Mycobacteriales</taxon>
        <taxon>Nocardiaceae</taxon>
        <taxon>Prescottella</taxon>
    </lineage>
</organism>
<dbReference type="EMBL" id="WUYC01000004">
    <property type="protein sequence ID" value="MBM4716197.1"/>
    <property type="molecule type" value="Genomic_DNA"/>
</dbReference>
<dbReference type="RefSeq" id="WP_275792664.1">
    <property type="nucleotide sequence ID" value="NZ_CP118697.1"/>
</dbReference>
<dbReference type="Proteomes" id="UP000706122">
    <property type="component" value="Unassembled WGS sequence"/>
</dbReference>
<proteinExistence type="predicted"/>
<accession>A0AAE2W9A7</accession>
<comment type="caution">
    <text evidence="1">The sequence shown here is derived from an EMBL/GenBank/DDBJ whole genome shotgun (WGS) entry which is preliminary data.</text>
</comment>
<dbReference type="AlphaFoldDB" id="A0AAE2W9A7"/>
<protein>
    <submittedName>
        <fullName evidence="1">Uncharacterized protein</fullName>
    </submittedName>
</protein>
<evidence type="ECO:0000313" key="2">
    <source>
        <dbReference type="Proteomes" id="UP000706122"/>
    </source>
</evidence>
<gene>
    <name evidence="1" type="ORF">GS551_18735</name>
</gene>
<sequence>MTLYHYTATERVEQIIRDGQLYPMRDFVSAESLARQADWVRENFGLIWMTDLDRPAAMALGLTNRIIRADRTEARFRVVGEGAIPWTKHRRHANPTLVDALESAPGAMPSHWYIATEPIAVVHDPIGVAV</sequence>
<reference evidence="1" key="1">
    <citation type="submission" date="2019-11" db="EMBL/GenBank/DDBJ databases">
        <title>Spread of Macrolides and rifampicin resistant Rhodococcus equi in clinical isolates in the USA.</title>
        <authorList>
            <person name="Alvarez-Narvaez S."/>
            <person name="Huber L."/>
            <person name="Cohen N.D."/>
            <person name="Slovis N."/>
            <person name="Greiter M."/>
            <person name="Giguere S."/>
            <person name="Hart K."/>
        </authorList>
    </citation>
    <scope>NUCLEOTIDE SEQUENCE</scope>
    <source>
        <strain evidence="1">Lh_5</strain>
    </source>
</reference>
<name>A0AAE2W9A7_RHOHA</name>